<proteinExistence type="predicted"/>
<protein>
    <recommendedName>
        <fullName evidence="4">Zinc dependent phospholipase C</fullName>
    </recommendedName>
</protein>
<gene>
    <name evidence="2" type="ORF">SAMN04488548_1344241</name>
</gene>
<evidence type="ECO:0000313" key="2">
    <source>
        <dbReference type="EMBL" id="SDU74795.1"/>
    </source>
</evidence>
<dbReference type="Proteomes" id="UP000183180">
    <property type="component" value="Unassembled WGS sequence"/>
</dbReference>
<feature type="signal peptide" evidence="1">
    <location>
        <begin position="1"/>
        <end position="32"/>
    </location>
</feature>
<evidence type="ECO:0008006" key="4">
    <source>
        <dbReference type="Google" id="ProtNLM"/>
    </source>
</evidence>
<sequence>MQLTRRLHIRLAPRALAVSALTLALAATSLIAASPPTARGFAEDICYTPGAPPHSCGPLPVICPPDNPNDPLCGARAFLRYAYTLRQPLGGRSLVHTDSTYIIARKVGFSVQDAYWIAAYSEATDLGTFVPRDMRGNPFRNAKALTTKDIGGLVRTHFATGGFLFHFLPTMRGPRSPMPNGLRPDVNDPRHEVMLTHIRKWAMDGPGSAAPLCTGGFTNRTAAGDYATGATCYGDKQPVPINGQYSLVDPIDLPFQNMTGRQIISGNVTSDRFDPYIGSQSANARTGIYIHALGDRISHHVCTDEGRITPPTPRNRAFDIDLLVPGCDQGPHAVRHEFETGVHFDELAPQDRTTAATLSMVYDELVNFARLRGTLNPAATTPAAKAAVVTNGLLPALQRRNPDTRLRAVTSVGCRLGVPAFPGSPAC</sequence>
<accession>A0A1H2L211</accession>
<organism evidence="2 3">
    <name type="scientific">Gordonia westfalica</name>
    <dbReference type="NCBI Taxonomy" id="158898"/>
    <lineage>
        <taxon>Bacteria</taxon>
        <taxon>Bacillati</taxon>
        <taxon>Actinomycetota</taxon>
        <taxon>Actinomycetes</taxon>
        <taxon>Mycobacteriales</taxon>
        <taxon>Gordoniaceae</taxon>
        <taxon>Gordonia</taxon>
    </lineage>
</organism>
<evidence type="ECO:0000313" key="3">
    <source>
        <dbReference type="Proteomes" id="UP000183180"/>
    </source>
</evidence>
<dbReference type="RefSeq" id="WP_084811891.1">
    <property type="nucleotide sequence ID" value="NZ_FNLM01000034.1"/>
</dbReference>
<keyword evidence="1" id="KW-0732">Signal</keyword>
<dbReference type="EMBL" id="FNLM01000034">
    <property type="protein sequence ID" value="SDU74795.1"/>
    <property type="molecule type" value="Genomic_DNA"/>
</dbReference>
<evidence type="ECO:0000256" key="1">
    <source>
        <dbReference type="SAM" id="SignalP"/>
    </source>
</evidence>
<name>A0A1H2L211_9ACTN</name>
<reference evidence="2 3" key="1">
    <citation type="submission" date="2016-10" db="EMBL/GenBank/DDBJ databases">
        <authorList>
            <person name="de Groot N.N."/>
        </authorList>
    </citation>
    <scope>NUCLEOTIDE SEQUENCE [LARGE SCALE GENOMIC DNA]</scope>
    <source>
        <strain evidence="2 3">DSM 44215</strain>
    </source>
</reference>
<dbReference type="AlphaFoldDB" id="A0A1H2L211"/>
<dbReference type="STRING" id="158898.SAMN04488548_1344241"/>
<feature type="chain" id="PRO_5039189751" description="Zinc dependent phospholipase C" evidence="1">
    <location>
        <begin position="33"/>
        <end position="427"/>
    </location>
</feature>